<dbReference type="NCBIfam" id="TIGR01498">
    <property type="entry name" value="folK"/>
    <property type="match status" value="1"/>
</dbReference>
<comment type="catalytic activity">
    <reaction evidence="9">
        <text>7,8-dihydroneopterin = 6-hydroxymethyl-7,8-dihydropterin + glycolaldehyde</text>
        <dbReference type="Rhea" id="RHEA:10540"/>
        <dbReference type="ChEBI" id="CHEBI:17001"/>
        <dbReference type="ChEBI" id="CHEBI:17071"/>
        <dbReference type="ChEBI" id="CHEBI:44841"/>
        <dbReference type="EC" id="4.1.2.25"/>
    </reaction>
</comment>
<keyword evidence="8 9" id="KW-0289">Folate biosynthesis</keyword>
<dbReference type="SUPFAM" id="SSF55083">
    <property type="entry name" value="6-hydroxymethyl-7,8-dihydropterin pyrophosphokinase, HPPK"/>
    <property type="match status" value="1"/>
</dbReference>
<dbReference type="InterPro" id="IPR035907">
    <property type="entry name" value="Hppk_sf"/>
</dbReference>
<comment type="pathway">
    <text evidence="2">Cofactor biosynthesis; tetrahydrofolate biosynthesis; 2-amino-4-hydroxy-6-hydroxymethyl-7,8-dihydropteridine diphosphate from 7,8-dihydroneopterin triphosphate: step 4/4.</text>
</comment>
<dbReference type="CDD" id="cd00483">
    <property type="entry name" value="HPPK"/>
    <property type="match status" value="1"/>
</dbReference>
<protein>
    <recommendedName>
        <fullName evidence="9">Bifunctional folate synthesis protein</fullName>
    </recommendedName>
    <domain>
        <recommendedName>
            <fullName evidence="9">Dihydroneopterin aldolase</fullName>
            <shortName evidence="9">DHNA</shortName>
            <ecNumber evidence="9">4.1.2.25</ecNumber>
        </recommendedName>
        <alternativeName>
            <fullName evidence="9">7,8-dihydroneopterin aldolase</fullName>
        </alternativeName>
    </domain>
    <domain>
        <recommendedName>
            <fullName evidence="9">2-amino-4-hydroxy-6-hydroxymethyldihydropteridine pyrophosphokinase</fullName>
            <ecNumber evidence="9">2.7.6.3</ecNumber>
        </recommendedName>
        <alternativeName>
            <fullName evidence="9">6-hydroxymethyl-7,8-dihydropterin pyrophosphokinase</fullName>
            <shortName evidence="9">PPPK</shortName>
        </alternativeName>
        <alternativeName>
            <fullName evidence="9">7,8-dihydro-6-hydroxymethylpterin pyrophosphokinase</fullName>
            <shortName evidence="9">HPPK</shortName>
        </alternativeName>
    </domain>
</protein>
<dbReference type="NCBIfam" id="TIGR00526">
    <property type="entry name" value="folB_dom"/>
    <property type="match status" value="1"/>
</dbReference>
<comment type="caution">
    <text evidence="12">The sequence shown here is derived from an EMBL/GenBank/DDBJ whole genome shotgun (WGS) entry which is preliminary data.</text>
</comment>
<keyword evidence="9" id="KW-0456">Lyase</keyword>
<evidence type="ECO:0000256" key="9">
    <source>
        <dbReference type="RuleBase" id="RU362079"/>
    </source>
</evidence>
<dbReference type="PANTHER" id="PTHR43071:SF1">
    <property type="entry name" value="2-AMINO-4-HYDROXY-6-HYDROXYMETHYLDIHYDROPTERIDINE PYROPHOSPHOKINASE"/>
    <property type="match status" value="1"/>
</dbReference>
<evidence type="ECO:0000256" key="8">
    <source>
        <dbReference type="ARBA" id="ARBA00022909"/>
    </source>
</evidence>
<dbReference type="Gene3D" id="3.30.70.560">
    <property type="entry name" value="7,8-Dihydro-6-hydroxymethylpterin-pyrophosphokinase HPPK"/>
    <property type="match status" value="1"/>
</dbReference>
<reference evidence="13" key="1">
    <citation type="journal article" date="2019" name="Int. J. Syst. Evol. Microbiol.">
        <title>The Global Catalogue of Microorganisms (GCM) 10K type strain sequencing project: providing services to taxonomists for standard genome sequencing and annotation.</title>
        <authorList>
            <consortium name="The Broad Institute Genomics Platform"/>
            <consortium name="The Broad Institute Genome Sequencing Center for Infectious Disease"/>
            <person name="Wu L."/>
            <person name="Ma J."/>
        </authorList>
    </citation>
    <scope>NUCLEOTIDE SEQUENCE [LARGE SCALE GENOMIC DNA]</scope>
    <source>
        <strain evidence="13">JCM 17459</strain>
    </source>
</reference>
<comment type="similarity">
    <text evidence="3">In the N-terminal section; belongs to the DHNA family.</text>
</comment>
<evidence type="ECO:0000259" key="11">
    <source>
        <dbReference type="PROSITE" id="PS00794"/>
    </source>
</evidence>
<dbReference type="Pfam" id="PF01288">
    <property type="entry name" value="HPPK"/>
    <property type="match status" value="1"/>
</dbReference>
<keyword evidence="6" id="KW-0418">Kinase</keyword>
<comment type="function">
    <text evidence="9">Catalyzes the conversion of 7,8-dihydroneopterin to 6-hydroxymethyl-7,8-dihydropterin.</text>
</comment>
<keyword evidence="13" id="KW-1185">Reference proteome</keyword>
<feature type="domain" description="7,8-dihydro-6-hydroxymethylpterin-pyrophosphokinase" evidence="11">
    <location>
        <begin position="290"/>
        <end position="301"/>
    </location>
</feature>
<feature type="compositionally biased region" description="Polar residues" evidence="10">
    <location>
        <begin position="164"/>
        <end position="173"/>
    </location>
</feature>
<dbReference type="CDD" id="cd00534">
    <property type="entry name" value="DHNA_DHNTPE"/>
    <property type="match status" value="1"/>
</dbReference>
<dbReference type="RefSeq" id="WP_345039613.1">
    <property type="nucleotide sequence ID" value="NZ_BAABBA010000006.1"/>
</dbReference>
<evidence type="ECO:0000313" key="12">
    <source>
        <dbReference type="EMBL" id="GAA4287230.1"/>
    </source>
</evidence>
<dbReference type="SMART" id="SM00905">
    <property type="entry name" value="FolB"/>
    <property type="match status" value="1"/>
</dbReference>
<comment type="pathway">
    <text evidence="9">Cofactor biosynthesis; tetrahydrofolate biosynthesis; 2-amino-4-hydroxy-6-hydroxymethyl-7,8-dihydropteridine diphosphate from 7,8-dihydroneopterin triphosphate: step 3/4.</text>
</comment>
<name>A0ABP8ETI1_9MICO</name>
<sequence>MSDLAGPVLDDAGRELDRIRLLGLRARGHHGVYEHERRDGQDFAADVVLHLDTRAAGSADDLARTVSYADVAEDVVAVLTGEPVDLVETLAGRIADAVLAREGVRAVDVTVHKPQAPLSVPFDDVQVSVRRRANEPSRAGEPSRAHGAGEPSRANEIEDMVAGTTMSSISSPSGEVAPGSAGTDEATQADDVLRRRPAAPVPVVLALGANLGDAVATLRLAVADLAHADGVAVTTVSPLARTAPVLAPGQAPQPDYLNAVVLGTTTLAPVELLALAHRVEDAHGRERTERWGARTLDVDVVTVGDVVSDDADLTLPHPRAHERAFVLAPWARADPTAVLPGPHGGAVADLAARARDRDTLSWAGEDWLVHEPRPAAPGATW</sequence>
<evidence type="ECO:0000256" key="6">
    <source>
        <dbReference type="ARBA" id="ARBA00022777"/>
    </source>
</evidence>
<dbReference type="EC" id="4.1.2.25" evidence="9"/>
<accession>A0ABP8ETI1</accession>
<feature type="region of interest" description="Disordered" evidence="10">
    <location>
        <begin position="131"/>
        <end position="194"/>
    </location>
</feature>
<evidence type="ECO:0000256" key="2">
    <source>
        <dbReference type="ARBA" id="ARBA00005051"/>
    </source>
</evidence>
<evidence type="ECO:0000256" key="1">
    <source>
        <dbReference type="ARBA" id="ARBA00000198"/>
    </source>
</evidence>
<dbReference type="InterPro" id="IPR006157">
    <property type="entry name" value="FolB_dom"/>
</dbReference>
<comment type="similarity">
    <text evidence="9">Belongs to the DHNA family.</text>
</comment>
<dbReference type="InterPro" id="IPR000550">
    <property type="entry name" value="Hppk"/>
</dbReference>
<dbReference type="InterPro" id="IPR006156">
    <property type="entry name" value="Dihydroneopterin_aldolase"/>
</dbReference>
<evidence type="ECO:0000313" key="13">
    <source>
        <dbReference type="Proteomes" id="UP001499841"/>
    </source>
</evidence>
<proteinExistence type="inferred from homology"/>
<dbReference type="NCBIfam" id="TIGR00525">
    <property type="entry name" value="folB"/>
    <property type="match status" value="1"/>
</dbReference>
<keyword evidence="5" id="KW-0547">Nucleotide-binding</keyword>
<evidence type="ECO:0000256" key="10">
    <source>
        <dbReference type="SAM" id="MobiDB-lite"/>
    </source>
</evidence>
<evidence type="ECO:0000256" key="5">
    <source>
        <dbReference type="ARBA" id="ARBA00022741"/>
    </source>
</evidence>
<dbReference type="PANTHER" id="PTHR43071">
    <property type="entry name" value="2-AMINO-4-HYDROXY-6-HYDROXYMETHYLDIHYDROPTERIDINE PYROPHOSPHOKINASE"/>
    <property type="match status" value="1"/>
</dbReference>
<dbReference type="EMBL" id="BAABBA010000006">
    <property type="protein sequence ID" value="GAA4287230.1"/>
    <property type="molecule type" value="Genomic_DNA"/>
</dbReference>
<evidence type="ECO:0000256" key="3">
    <source>
        <dbReference type="ARBA" id="ARBA00009640"/>
    </source>
</evidence>
<dbReference type="Gene3D" id="3.30.1130.10">
    <property type="match status" value="1"/>
</dbReference>
<dbReference type="Pfam" id="PF02152">
    <property type="entry name" value="FolB"/>
    <property type="match status" value="1"/>
</dbReference>
<dbReference type="PROSITE" id="PS00794">
    <property type="entry name" value="HPPK"/>
    <property type="match status" value="1"/>
</dbReference>
<dbReference type="SUPFAM" id="SSF55620">
    <property type="entry name" value="Tetrahydrobiopterin biosynthesis enzymes-like"/>
    <property type="match status" value="1"/>
</dbReference>
<evidence type="ECO:0000256" key="7">
    <source>
        <dbReference type="ARBA" id="ARBA00022840"/>
    </source>
</evidence>
<evidence type="ECO:0000256" key="4">
    <source>
        <dbReference type="ARBA" id="ARBA00022679"/>
    </source>
</evidence>
<comment type="catalytic activity">
    <reaction evidence="1">
        <text>6-hydroxymethyl-7,8-dihydropterin + ATP = (7,8-dihydropterin-6-yl)methyl diphosphate + AMP + H(+)</text>
        <dbReference type="Rhea" id="RHEA:11412"/>
        <dbReference type="ChEBI" id="CHEBI:15378"/>
        <dbReference type="ChEBI" id="CHEBI:30616"/>
        <dbReference type="ChEBI" id="CHEBI:44841"/>
        <dbReference type="ChEBI" id="CHEBI:72950"/>
        <dbReference type="ChEBI" id="CHEBI:456215"/>
        <dbReference type="EC" id="2.7.6.3"/>
    </reaction>
</comment>
<keyword evidence="4" id="KW-0808">Transferase</keyword>
<dbReference type="EC" id="2.7.6.3" evidence="9"/>
<dbReference type="InterPro" id="IPR043133">
    <property type="entry name" value="GTP-CH-I_C/QueF"/>
</dbReference>
<gene>
    <name evidence="12" type="ORF">GCM10022262_15890</name>
</gene>
<keyword evidence="7" id="KW-0067">ATP-binding</keyword>
<organism evidence="12 13">
    <name type="scientific">Georgenia daeguensis</name>
    <dbReference type="NCBI Taxonomy" id="908355"/>
    <lineage>
        <taxon>Bacteria</taxon>
        <taxon>Bacillati</taxon>
        <taxon>Actinomycetota</taxon>
        <taxon>Actinomycetes</taxon>
        <taxon>Micrococcales</taxon>
        <taxon>Bogoriellaceae</taxon>
        <taxon>Georgenia</taxon>
    </lineage>
</organism>
<dbReference type="Proteomes" id="UP001499841">
    <property type="component" value="Unassembled WGS sequence"/>
</dbReference>